<evidence type="ECO:0000256" key="10">
    <source>
        <dbReference type="ARBA" id="ARBA00023125"/>
    </source>
</evidence>
<dbReference type="FunFam" id="3.90.580.10:FF:000001">
    <property type="entry name" value="DNA primase"/>
    <property type="match status" value="1"/>
</dbReference>
<dbReference type="InterPro" id="IPR006171">
    <property type="entry name" value="TOPRIM_dom"/>
</dbReference>
<evidence type="ECO:0000256" key="15">
    <source>
        <dbReference type="SAM" id="MobiDB-lite"/>
    </source>
</evidence>
<dbReference type="SMART" id="SM00400">
    <property type="entry name" value="ZnF_CHCC"/>
    <property type="match status" value="1"/>
</dbReference>
<dbReference type="SMART" id="SM00493">
    <property type="entry name" value="TOPRIM"/>
    <property type="match status" value="1"/>
</dbReference>
<evidence type="ECO:0000256" key="5">
    <source>
        <dbReference type="ARBA" id="ARBA00022705"/>
    </source>
</evidence>
<dbReference type="InterPro" id="IPR030846">
    <property type="entry name" value="DnaG_bac"/>
</dbReference>
<proteinExistence type="inferred from homology"/>
<dbReference type="GO" id="GO:0000428">
    <property type="term" value="C:DNA-directed RNA polymerase complex"/>
    <property type="evidence" value="ECO:0007669"/>
    <property type="project" value="UniProtKB-KW"/>
</dbReference>
<dbReference type="InterPro" id="IPR034151">
    <property type="entry name" value="TOPRIM_DnaG_bac"/>
</dbReference>
<dbReference type="PANTHER" id="PTHR30313">
    <property type="entry name" value="DNA PRIMASE"/>
    <property type="match status" value="1"/>
</dbReference>
<dbReference type="InterPro" id="IPR016136">
    <property type="entry name" value="DNA_helicase_N/primase_C"/>
</dbReference>
<keyword evidence="2 12" id="KW-0639">Primosome</keyword>
<keyword evidence="5 12" id="KW-0235">DNA replication</keyword>
<dbReference type="GO" id="GO:0003899">
    <property type="term" value="F:DNA-directed RNA polymerase activity"/>
    <property type="evidence" value="ECO:0007669"/>
    <property type="project" value="UniProtKB-UniRule"/>
</dbReference>
<dbReference type="Pfam" id="PF10410">
    <property type="entry name" value="DnaB_bind"/>
    <property type="match status" value="1"/>
</dbReference>
<dbReference type="SUPFAM" id="SSF56731">
    <property type="entry name" value="DNA primase core"/>
    <property type="match status" value="1"/>
</dbReference>
<dbReference type="PROSITE" id="PS50880">
    <property type="entry name" value="TOPRIM"/>
    <property type="match status" value="1"/>
</dbReference>
<comment type="catalytic activity">
    <reaction evidence="12">
        <text>ssDNA + n NTP = ssDNA/pppN(pN)n-1 hybrid + (n-1) diphosphate.</text>
        <dbReference type="EC" id="2.7.7.101"/>
    </reaction>
</comment>
<evidence type="ECO:0000256" key="4">
    <source>
        <dbReference type="ARBA" id="ARBA00022695"/>
    </source>
</evidence>
<dbReference type="Gene3D" id="3.90.980.10">
    <property type="entry name" value="DNA primase, catalytic core, N-terminal domain"/>
    <property type="match status" value="1"/>
</dbReference>
<keyword evidence="18" id="KW-1185">Reference proteome</keyword>
<sequence length="627" mass="69342">MIPDEKLQELRDRIDIVDLIGRYVGLKRAGKNFTACCPFHQERTPSFFVNPERRSFKCFGCGVWGDGLDFVMRMDGLGFLEAARHLAGVFGVTLPEGLVDRKSSEQQRELEKAREITQVAADLYREILESRPEGKLGRLYQQQRAISPELAETFMLGYAPAPAESGSWDRLVRHLQSKGCDLALAEKLGLVVRSDKGSLYDRFRGRLMFPVLQSNRKPIAFSGRILPEYARDADGREAPKYMNSPESLLYTKSKTLFGLHVAGQAMSRARRAILVEGNVDVVSMHQRGYAETVAPLGTALTAQQAAILKRFTDTVVLCFDGDNAGRKAIRAAIPILLDEGLDARVVALDPGADPDSTDPKRLAALLEEPGSALEWLVKQWVAQGALDSIDAQERAVAALQPLLGKVKSDAARERYAERAAKLLRLPVGRISSRQSPHGPPGPQGNRAAPSPPTRHAASPPAPARPLPELPRHQVALLALLVDNPHLADKAEQAGVQHYVTDRRLAPIAEMVVRQALVGENPTEGELLELIPPEARRQVHDAVFVGTFRDTQDDPVMLLKDCILDCRREQLKAESRRLDVQLREAKERGDLDRARELSLKKIEHNRKLANLDEHALIPPSQPPSGLRA</sequence>
<dbReference type="Gene3D" id="3.90.580.10">
    <property type="entry name" value="Zinc finger, CHC2-type domain"/>
    <property type="match status" value="1"/>
</dbReference>
<keyword evidence="9" id="KW-0460">Magnesium</keyword>
<dbReference type="PANTHER" id="PTHR30313:SF2">
    <property type="entry name" value="DNA PRIMASE"/>
    <property type="match status" value="1"/>
</dbReference>
<dbReference type="Pfam" id="PF01807">
    <property type="entry name" value="Zn_ribbon_DnaG"/>
    <property type="match status" value="1"/>
</dbReference>
<evidence type="ECO:0000256" key="8">
    <source>
        <dbReference type="ARBA" id="ARBA00022833"/>
    </source>
</evidence>
<dbReference type="EC" id="2.7.7.101" evidence="12"/>
<dbReference type="SUPFAM" id="SSF57783">
    <property type="entry name" value="Zinc beta-ribbon"/>
    <property type="match status" value="1"/>
</dbReference>
<evidence type="ECO:0000256" key="11">
    <source>
        <dbReference type="ARBA" id="ARBA00023163"/>
    </source>
</evidence>
<evidence type="ECO:0000259" key="16">
    <source>
        <dbReference type="PROSITE" id="PS50880"/>
    </source>
</evidence>
<evidence type="ECO:0000256" key="2">
    <source>
        <dbReference type="ARBA" id="ARBA00022515"/>
    </source>
</evidence>
<dbReference type="NCBIfam" id="TIGR01391">
    <property type="entry name" value="dnaG"/>
    <property type="match status" value="1"/>
</dbReference>
<dbReference type="STRING" id="54.SAMN02745121_05483"/>
<dbReference type="Gene3D" id="3.40.1360.10">
    <property type="match status" value="1"/>
</dbReference>
<keyword evidence="4 12" id="KW-0548">Nucleotidyltransferase</keyword>
<accession>A0A1I2DAC6</accession>
<gene>
    <name evidence="12" type="primary">dnaG</name>
    <name evidence="17" type="ORF">SAMN02745121_05483</name>
</gene>
<keyword evidence="10 12" id="KW-0238">DNA-binding</keyword>
<dbReference type="InterPro" id="IPR002694">
    <property type="entry name" value="Znf_CHC2"/>
</dbReference>
<feature type="region of interest" description="Disordered" evidence="15">
    <location>
        <begin position="426"/>
        <end position="467"/>
    </location>
</feature>
<comment type="function">
    <text evidence="12 13">RNA polymerase that catalyzes the synthesis of short RNA molecules used as primers for DNA polymerase during DNA replication.</text>
</comment>
<dbReference type="InterPro" id="IPR050219">
    <property type="entry name" value="DnaG_primase"/>
</dbReference>
<dbReference type="InterPro" id="IPR006295">
    <property type="entry name" value="DNA_primase_DnaG"/>
</dbReference>
<evidence type="ECO:0000256" key="14">
    <source>
        <dbReference type="PIRSR" id="PIRSR002811-1"/>
    </source>
</evidence>
<dbReference type="Proteomes" id="UP000199400">
    <property type="component" value="Unassembled WGS sequence"/>
</dbReference>
<evidence type="ECO:0000256" key="7">
    <source>
        <dbReference type="ARBA" id="ARBA00022771"/>
    </source>
</evidence>
<dbReference type="PIRSF" id="PIRSF002811">
    <property type="entry name" value="DnaG"/>
    <property type="match status" value="1"/>
</dbReference>
<dbReference type="GO" id="GO:0006269">
    <property type="term" value="P:DNA replication, synthesis of primer"/>
    <property type="evidence" value="ECO:0007669"/>
    <property type="project" value="UniProtKB-UniRule"/>
</dbReference>
<protein>
    <recommendedName>
        <fullName evidence="12 13">DNA primase</fullName>
        <ecNumber evidence="12">2.7.7.101</ecNumber>
    </recommendedName>
</protein>
<evidence type="ECO:0000256" key="13">
    <source>
        <dbReference type="PIRNR" id="PIRNR002811"/>
    </source>
</evidence>
<dbReference type="OrthoDB" id="9803773at2"/>
<organism evidence="17 18">
    <name type="scientific">Nannocystis exedens</name>
    <dbReference type="NCBI Taxonomy" id="54"/>
    <lineage>
        <taxon>Bacteria</taxon>
        <taxon>Pseudomonadati</taxon>
        <taxon>Myxococcota</taxon>
        <taxon>Polyangia</taxon>
        <taxon>Nannocystales</taxon>
        <taxon>Nannocystaceae</taxon>
        <taxon>Nannocystis</taxon>
    </lineage>
</organism>
<dbReference type="AlphaFoldDB" id="A0A1I2DAC6"/>
<evidence type="ECO:0000256" key="1">
    <source>
        <dbReference type="ARBA" id="ARBA00022478"/>
    </source>
</evidence>
<keyword evidence="3 12" id="KW-0808">Transferase</keyword>
<evidence type="ECO:0000256" key="9">
    <source>
        <dbReference type="ARBA" id="ARBA00022842"/>
    </source>
</evidence>
<dbReference type="RefSeq" id="WP_096328735.1">
    <property type="nucleotide sequence ID" value="NZ_FOMX01000019.1"/>
</dbReference>
<dbReference type="Gene3D" id="1.10.860.10">
    <property type="entry name" value="DNAb Helicase, Chain A"/>
    <property type="match status" value="1"/>
</dbReference>
<dbReference type="InterPro" id="IPR019475">
    <property type="entry name" value="DNA_primase_DnaB-bd"/>
</dbReference>
<dbReference type="InterPro" id="IPR037068">
    <property type="entry name" value="DNA_primase_core_N_sf"/>
</dbReference>
<keyword evidence="6 12" id="KW-0479">Metal-binding</keyword>
<evidence type="ECO:0000313" key="17">
    <source>
        <dbReference type="EMBL" id="SFE77381.1"/>
    </source>
</evidence>
<keyword evidence="8 12" id="KW-0862">Zinc</keyword>
<dbReference type="GO" id="GO:0008270">
    <property type="term" value="F:zinc ion binding"/>
    <property type="evidence" value="ECO:0007669"/>
    <property type="project" value="UniProtKB-UniRule"/>
</dbReference>
<dbReference type="InterPro" id="IPR013264">
    <property type="entry name" value="DNAG_N"/>
</dbReference>
<dbReference type="InterPro" id="IPR036977">
    <property type="entry name" value="DNA_primase_Znf_CHC2"/>
</dbReference>
<comment type="domain">
    <text evidence="12">Contains an N-terminal zinc-binding domain, a central core domain that contains the primase activity, and a C-terminal DnaB-binding domain.</text>
</comment>
<dbReference type="CDD" id="cd03364">
    <property type="entry name" value="TOPRIM_DnaG_primases"/>
    <property type="match status" value="1"/>
</dbReference>
<evidence type="ECO:0000256" key="12">
    <source>
        <dbReference type="HAMAP-Rule" id="MF_00974"/>
    </source>
</evidence>
<dbReference type="GO" id="GO:0005737">
    <property type="term" value="C:cytoplasm"/>
    <property type="evidence" value="ECO:0007669"/>
    <property type="project" value="TreeGrafter"/>
</dbReference>
<keyword evidence="7 12" id="KW-0863">Zinc-finger</keyword>
<evidence type="ECO:0000256" key="3">
    <source>
        <dbReference type="ARBA" id="ARBA00022679"/>
    </source>
</evidence>
<reference evidence="18" key="1">
    <citation type="submission" date="2016-10" db="EMBL/GenBank/DDBJ databases">
        <authorList>
            <person name="Varghese N."/>
            <person name="Submissions S."/>
        </authorList>
    </citation>
    <scope>NUCLEOTIDE SEQUENCE [LARGE SCALE GENOMIC DNA]</scope>
    <source>
        <strain evidence="18">ATCC 25963</strain>
    </source>
</reference>
<comment type="cofactor">
    <cofactor evidence="12 13 14">
        <name>Zn(2+)</name>
        <dbReference type="ChEBI" id="CHEBI:29105"/>
    </cofactor>
    <text evidence="12 13 14">Binds 1 zinc ion per monomer.</text>
</comment>
<keyword evidence="1 12" id="KW-0240">DNA-directed RNA polymerase</keyword>
<name>A0A1I2DAC6_9BACT</name>
<comment type="subunit">
    <text evidence="12">Monomer. Interacts with DnaB.</text>
</comment>
<keyword evidence="11 12" id="KW-0804">Transcription</keyword>
<dbReference type="Pfam" id="PF08275">
    <property type="entry name" value="DNAG_N"/>
    <property type="match status" value="1"/>
</dbReference>
<dbReference type="GO" id="GO:1990077">
    <property type="term" value="C:primosome complex"/>
    <property type="evidence" value="ECO:0007669"/>
    <property type="project" value="UniProtKB-KW"/>
</dbReference>
<feature type="zinc finger region" description="CHC2-type" evidence="12 14">
    <location>
        <begin position="37"/>
        <end position="61"/>
    </location>
</feature>
<dbReference type="HAMAP" id="MF_00974">
    <property type="entry name" value="DNA_primase_DnaG"/>
    <property type="match status" value="1"/>
</dbReference>
<evidence type="ECO:0000256" key="6">
    <source>
        <dbReference type="ARBA" id="ARBA00022723"/>
    </source>
</evidence>
<comment type="similarity">
    <text evidence="12 13">Belongs to the DnaG primase family.</text>
</comment>
<dbReference type="Pfam" id="PF13155">
    <property type="entry name" value="Toprim_2"/>
    <property type="match status" value="1"/>
</dbReference>
<feature type="domain" description="Toprim" evidence="16">
    <location>
        <begin position="270"/>
        <end position="351"/>
    </location>
</feature>
<evidence type="ECO:0000313" key="18">
    <source>
        <dbReference type="Proteomes" id="UP000199400"/>
    </source>
</evidence>
<dbReference type="GO" id="GO:0003677">
    <property type="term" value="F:DNA binding"/>
    <property type="evidence" value="ECO:0007669"/>
    <property type="project" value="UniProtKB-KW"/>
</dbReference>
<dbReference type="EMBL" id="FOMX01000019">
    <property type="protein sequence ID" value="SFE77381.1"/>
    <property type="molecule type" value="Genomic_DNA"/>
</dbReference>